<proteinExistence type="predicted"/>
<sequence>MQKRESPDKAALRVAEALMDPACGVAALLLSVRMSYGVIGKQLRTHLLERNLVDAVVEMDAEALKAHTYGNVLWLLRTNRTEDEGVLLAQLSGDGFAAIDGEPKFYESLAAPATASPADAAILDLCINRNEIPLVSTRINRGRILADRECSLRFSSYADSVDLQKSLSQESDAWQAARSEMQSRAHELEERIRAFHAALDALA</sequence>
<comment type="caution">
    <text evidence="1">The sequence shown here is derived from an EMBL/GenBank/DDBJ whole genome shotgun (WGS) entry which is preliminary data.</text>
</comment>
<gene>
    <name evidence="1" type="ORF">DMP06_07610</name>
</gene>
<dbReference type="AlphaFoldDB" id="A0A3N0AWS1"/>
<accession>A0A3N0AWS1</accession>
<keyword evidence="2" id="KW-1185">Reference proteome</keyword>
<dbReference type="EMBL" id="QIBX01000013">
    <property type="protein sequence ID" value="RNL39138.1"/>
    <property type="molecule type" value="Genomic_DNA"/>
</dbReference>
<protein>
    <submittedName>
        <fullName evidence="1">Uncharacterized protein</fullName>
    </submittedName>
</protein>
<name>A0A3N0AWS1_9ACTN</name>
<evidence type="ECO:0000313" key="2">
    <source>
        <dbReference type="Proteomes" id="UP000269591"/>
    </source>
</evidence>
<dbReference type="Proteomes" id="UP000269591">
    <property type="component" value="Unassembled WGS sequence"/>
</dbReference>
<reference evidence="2" key="1">
    <citation type="submission" date="2018-05" db="EMBL/GenBank/DDBJ databases">
        <title>Genome Sequencing of selected type strains of the family Eggerthellaceae.</title>
        <authorList>
            <person name="Danylec N."/>
            <person name="Stoll D.A."/>
            <person name="Doetsch A."/>
            <person name="Huch M."/>
        </authorList>
    </citation>
    <scope>NUCLEOTIDE SEQUENCE [LARGE SCALE GENOMIC DNA]</scope>
    <source>
        <strain evidence="2">DSM 24851</strain>
    </source>
</reference>
<evidence type="ECO:0000313" key="1">
    <source>
        <dbReference type="EMBL" id="RNL39138.1"/>
    </source>
</evidence>
<organism evidence="1 2">
    <name type="scientific">Slackia equolifaciens</name>
    <dbReference type="NCBI Taxonomy" id="498718"/>
    <lineage>
        <taxon>Bacteria</taxon>
        <taxon>Bacillati</taxon>
        <taxon>Actinomycetota</taxon>
        <taxon>Coriobacteriia</taxon>
        <taxon>Eggerthellales</taxon>
        <taxon>Eggerthellaceae</taxon>
        <taxon>Slackia</taxon>
    </lineage>
</organism>